<organism evidence="3 4">
    <name type="scientific">Hirschia litorea</name>
    <dbReference type="NCBI Taxonomy" id="1199156"/>
    <lineage>
        <taxon>Bacteria</taxon>
        <taxon>Pseudomonadati</taxon>
        <taxon>Pseudomonadota</taxon>
        <taxon>Alphaproteobacteria</taxon>
        <taxon>Hyphomonadales</taxon>
        <taxon>Hyphomonadaceae</taxon>
        <taxon>Hirschia</taxon>
    </lineage>
</organism>
<gene>
    <name evidence="3" type="ORF">ACFQS8_11850</name>
</gene>
<dbReference type="PANTHER" id="PTHR31423">
    <property type="entry name" value="YBAK DOMAIN-CONTAINING PROTEIN"/>
    <property type="match status" value="1"/>
</dbReference>
<dbReference type="InterPro" id="IPR040285">
    <property type="entry name" value="ProX/PRXD1"/>
</dbReference>
<sequence>MNDQNTSSLPAVDDFTRAPELEVFAWLDRHNIRHTTVSHAPTHTVNESSELKSSIAGGHTKNLFLKDKKGQTVLISAWAHSQLQLNQLHKQIDTQRLSFAKPQLLWETLKVTPGSVSAFGLMHDQNKSVRFFLDEKLLGYETLNFHPLRNDMTTSISQPDFARFLNSTGRRLECIDFDEL</sequence>
<dbReference type="SUPFAM" id="SSF55826">
    <property type="entry name" value="YbaK/ProRS associated domain"/>
    <property type="match status" value="1"/>
</dbReference>
<proteinExistence type="inferred from homology"/>
<dbReference type="Pfam" id="PF04073">
    <property type="entry name" value="tRNA_edit"/>
    <property type="match status" value="1"/>
</dbReference>
<protein>
    <submittedName>
        <fullName evidence="3">Prolyl-tRNA synthetase associated domain-containing protein</fullName>
    </submittedName>
</protein>
<dbReference type="RefSeq" id="WP_382167647.1">
    <property type="nucleotide sequence ID" value="NZ_JBHTBR010000005.1"/>
</dbReference>
<reference evidence="4" key="1">
    <citation type="journal article" date="2019" name="Int. J. Syst. Evol. Microbiol.">
        <title>The Global Catalogue of Microorganisms (GCM) 10K type strain sequencing project: providing services to taxonomists for standard genome sequencing and annotation.</title>
        <authorList>
            <consortium name="The Broad Institute Genomics Platform"/>
            <consortium name="The Broad Institute Genome Sequencing Center for Infectious Disease"/>
            <person name="Wu L."/>
            <person name="Ma J."/>
        </authorList>
    </citation>
    <scope>NUCLEOTIDE SEQUENCE [LARGE SCALE GENOMIC DNA]</scope>
    <source>
        <strain evidence="4">CCUG 51308</strain>
    </source>
</reference>
<comment type="caution">
    <text evidence="3">The sequence shown here is derived from an EMBL/GenBank/DDBJ whole genome shotgun (WGS) entry which is preliminary data.</text>
</comment>
<dbReference type="Gene3D" id="3.90.960.10">
    <property type="entry name" value="YbaK/aminoacyl-tRNA synthetase-associated domain"/>
    <property type="match status" value="1"/>
</dbReference>
<evidence type="ECO:0000313" key="4">
    <source>
        <dbReference type="Proteomes" id="UP001596492"/>
    </source>
</evidence>
<dbReference type="PANTHER" id="PTHR31423:SF3">
    <property type="entry name" value="PROLYL-TRNA SYNTHETASE ASSOCIATED DOMAIN-CONTAINING PROTEIN 1-RELATED"/>
    <property type="match status" value="1"/>
</dbReference>
<dbReference type="EMBL" id="JBHTBR010000005">
    <property type="protein sequence ID" value="MFC7292314.1"/>
    <property type="molecule type" value="Genomic_DNA"/>
</dbReference>
<comment type="similarity">
    <text evidence="1">Belongs to the PRORSD1 family.</text>
</comment>
<feature type="domain" description="YbaK/aminoacyl-tRNA synthetase-associated" evidence="2">
    <location>
        <begin position="39"/>
        <end position="164"/>
    </location>
</feature>
<keyword evidence="4" id="KW-1185">Reference proteome</keyword>
<dbReference type="Proteomes" id="UP001596492">
    <property type="component" value="Unassembled WGS sequence"/>
</dbReference>
<evidence type="ECO:0000256" key="1">
    <source>
        <dbReference type="ARBA" id="ARBA00010201"/>
    </source>
</evidence>
<dbReference type="CDD" id="cd04335">
    <property type="entry name" value="PrdX_deacylase"/>
    <property type="match status" value="1"/>
</dbReference>
<name>A0ABW2IMW7_9PROT</name>
<dbReference type="InterPro" id="IPR007214">
    <property type="entry name" value="YbaK/aa-tRNA-synth-assoc-dom"/>
</dbReference>
<dbReference type="InterPro" id="IPR036754">
    <property type="entry name" value="YbaK/aa-tRNA-synt-asso_dom_sf"/>
</dbReference>
<evidence type="ECO:0000259" key="2">
    <source>
        <dbReference type="Pfam" id="PF04073"/>
    </source>
</evidence>
<accession>A0ABW2IMW7</accession>
<evidence type="ECO:0000313" key="3">
    <source>
        <dbReference type="EMBL" id="MFC7292314.1"/>
    </source>
</evidence>